<comment type="caution">
    <text evidence="2">The sequence shown here is derived from an EMBL/GenBank/DDBJ whole genome shotgun (WGS) entry which is preliminary data.</text>
</comment>
<dbReference type="EMBL" id="QGKW02000717">
    <property type="protein sequence ID" value="KAF2598969.1"/>
    <property type="molecule type" value="Genomic_DNA"/>
</dbReference>
<evidence type="ECO:0000313" key="3">
    <source>
        <dbReference type="Proteomes" id="UP000712281"/>
    </source>
</evidence>
<protein>
    <submittedName>
        <fullName evidence="2">Uncharacterized protein</fullName>
    </submittedName>
</protein>
<reference evidence="2" key="1">
    <citation type="submission" date="2019-12" db="EMBL/GenBank/DDBJ databases">
        <title>Genome sequencing and annotation of Brassica cretica.</title>
        <authorList>
            <person name="Studholme D.J."/>
            <person name="Sarris P.F."/>
        </authorList>
    </citation>
    <scope>NUCLEOTIDE SEQUENCE</scope>
    <source>
        <strain evidence="2">PFS-001/15</strain>
        <tissue evidence="2">Leaf</tissue>
    </source>
</reference>
<gene>
    <name evidence="2" type="ORF">F2Q68_00011523</name>
</gene>
<dbReference type="AlphaFoldDB" id="A0A8S9KX42"/>
<sequence>MLHVTSLCALRTACKGLCTLAGWDWADFLETAARRGLIRRDPRDDEPTMVRDETDQPV</sequence>
<organism evidence="2 3">
    <name type="scientific">Brassica cretica</name>
    <name type="common">Mustard</name>
    <dbReference type="NCBI Taxonomy" id="69181"/>
    <lineage>
        <taxon>Eukaryota</taxon>
        <taxon>Viridiplantae</taxon>
        <taxon>Streptophyta</taxon>
        <taxon>Embryophyta</taxon>
        <taxon>Tracheophyta</taxon>
        <taxon>Spermatophyta</taxon>
        <taxon>Magnoliopsida</taxon>
        <taxon>eudicotyledons</taxon>
        <taxon>Gunneridae</taxon>
        <taxon>Pentapetalae</taxon>
        <taxon>rosids</taxon>
        <taxon>malvids</taxon>
        <taxon>Brassicales</taxon>
        <taxon>Brassicaceae</taxon>
        <taxon>Brassiceae</taxon>
        <taxon>Brassica</taxon>
    </lineage>
</organism>
<evidence type="ECO:0000256" key="1">
    <source>
        <dbReference type="SAM" id="MobiDB-lite"/>
    </source>
</evidence>
<dbReference type="Proteomes" id="UP000712281">
    <property type="component" value="Unassembled WGS sequence"/>
</dbReference>
<proteinExistence type="predicted"/>
<name>A0A8S9KX42_BRACR</name>
<evidence type="ECO:0000313" key="2">
    <source>
        <dbReference type="EMBL" id="KAF2598969.1"/>
    </source>
</evidence>
<accession>A0A8S9KX42</accession>
<feature type="region of interest" description="Disordered" evidence="1">
    <location>
        <begin position="39"/>
        <end position="58"/>
    </location>
</feature>